<gene>
    <name evidence="2" type="primary">PGBD3_44</name>
    <name evidence="2" type="ORF">TNCT_13651</name>
</gene>
<proteinExistence type="predicted"/>
<evidence type="ECO:0000313" key="3">
    <source>
        <dbReference type="Proteomes" id="UP000887116"/>
    </source>
</evidence>
<protein>
    <submittedName>
        <fullName evidence="2">PiggyBac transposable element-derived protein 3</fullName>
    </submittedName>
</protein>
<dbReference type="PANTHER" id="PTHR47272:SF2">
    <property type="entry name" value="PIGGYBAC TRANSPOSABLE ELEMENT-DERIVED PROTEIN 3-LIKE"/>
    <property type="match status" value="1"/>
</dbReference>
<dbReference type="Pfam" id="PF13843">
    <property type="entry name" value="DDE_Tnp_1_7"/>
    <property type="match status" value="1"/>
</dbReference>
<name>A0A8X6LBZ4_TRICU</name>
<sequence length="241" mass="27408">MQKSKNCLYKVMVNFPILMIQTLKIFQKALLILEVFRNACLKLPRTECLSIDEPMMPFSGRCPMRQYLPSKPNHVGLKKIVLAAPDRLVWIFLIYTGADTVPVEDKQLYGLGGAVAKHLVGTIPTGKVTHLFTDRYFAGLAILDYLVSRNVYLTGNVMTNRTNGVTESFPKDTCMERGSSVSRRREDRKACLVKWKDKTSVLLLSSAFGIKPDGNCKRWAKEQRQRVDVRQPAIVRSYNTY</sequence>
<dbReference type="Proteomes" id="UP000887116">
    <property type="component" value="Unassembled WGS sequence"/>
</dbReference>
<dbReference type="OrthoDB" id="6771323at2759"/>
<feature type="domain" description="PiggyBac transposable element-derived protein" evidence="1">
    <location>
        <begin position="46"/>
        <end position="240"/>
    </location>
</feature>
<organism evidence="2 3">
    <name type="scientific">Trichonephila clavata</name>
    <name type="common">Joro spider</name>
    <name type="synonym">Nephila clavata</name>
    <dbReference type="NCBI Taxonomy" id="2740835"/>
    <lineage>
        <taxon>Eukaryota</taxon>
        <taxon>Metazoa</taxon>
        <taxon>Ecdysozoa</taxon>
        <taxon>Arthropoda</taxon>
        <taxon>Chelicerata</taxon>
        <taxon>Arachnida</taxon>
        <taxon>Araneae</taxon>
        <taxon>Araneomorphae</taxon>
        <taxon>Entelegynae</taxon>
        <taxon>Araneoidea</taxon>
        <taxon>Nephilidae</taxon>
        <taxon>Trichonephila</taxon>
    </lineage>
</organism>
<keyword evidence="3" id="KW-1185">Reference proteome</keyword>
<comment type="caution">
    <text evidence="2">The sequence shown here is derived from an EMBL/GenBank/DDBJ whole genome shotgun (WGS) entry which is preliminary data.</text>
</comment>
<dbReference type="InterPro" id="IPR029526">
    <property type="entry name" value="PGBD"/>
</dbReference>
<reference evidence="2" key="1">
    <citation type="submission" date="2020-07" db="EMBL/GenBank/DDBJ databases">
        <title>Multicomponent nature underlies the extraordinary mechanical properties of spider dragline silk.</title>
        <authorList>
            <person name="Kono N."/>
            <person name="Nakamura H."/>
            <person name="Mori M."/>
            <person name="Yoshida Y."/>
            <person name="Ohtoshi R."/>
            <person name="Malay A.D."/>
            <person name="Moran D.A.P."/>
            <person name="Tomita M."/>
            <person name="Numata K."/>
            <person name="Arakawa K."/>
        </authorList>
    </citation>
    <scope>NUCLEOTIDE SEQUENCE</scope>
</reference>
<evidence type="ECO:0000313" key="2">
    <source>
        <dbReference type="EMBL" id="GFR04120.1"/>
    </source>
</evidence>
<dbReference type="PANTHER" id="PTHR47272">
    <property type="entry name" value="DDE_TNP_1_7 DOMAIN-CONTAINING PROTEIN"/>
    <property type="match status" value="1"/>
</dbReference>
<dbReference type="EMBL" id="BMAO01005813">
    <property type="protein sequence ID" value="GFR04120.1"/>
    <property type="molecule type" value="Genomic_DNA"/>
</dbReference>
<dbReference type="AlphaFoldDB" id="A0A8X6LBZ4"/>
<evidence type="ECO:0000259" key="1">
    <source>
        <dbReference type="Pfam" id="PF13843"/>
    </source>
</evidence>
<accession>A0A8X6LBZ4</accession>